<organism evidence="3 4">
    <name type="scientific">Mycena maculata</name>
    <dbReference type="NCBI Taxonomy" id="230809"/>
    <lineage>
        <taxon>Eukaryota</taxon>
        <taxon>Fungi</taxon>
        <taxon>Dikarya</taxon>
        <taxon>Basidiomycota</taxon>
        <taxon>Agaricomycotina</taxon>
        <taxon>Agaricomycetes</taxon>
        <taxon>Agaricomycetidae</taxon>
        <taxon>Agaricales</taxon>
        <taxon>Marasmiineae</taxon>
        <taxon>Mycenaceae</taxon>
        <taxon>Mycena</taxon>
    </lineage>
</organism>
<feature type="region of interest" description="Disordered" evidence="2">
    <location>
        <begin position="752"/>
        <end position="773"/>
    </location>
</feature>
<sequence length="773" mass="86157">MKTGGRADTPLMRSWLEHYGAAPAPTTPQKRGPGYHQRRCAELMAHVAARKSRVTALMDLRRHCVEKSAHRWPLPSCHLNHQENQKSKAFKENQKLNEIKLREKQVEEEEREAAEARVAFLVGWPPTLNRSEPVKMDRYLIDAPRISPLDVREWRAALLGMSNLKQLVVAKQVPFAVTWIAELPFVLDSFGSAGSLTGAWAEMLRQSDVKELSLNGELFAQLPTLPRLHTIKVRPADVARFAETHEVLDVWLWSGSPYSGEAILQETDLCRFAQSPARLHSICLGAKQILQLLAAAPALLTGLQHIALDKDEKWFLFGLGTRRLPAVLYKLGLALDGRFPDLKSLMLAAELSPGDLSCLLIADKGLVFSRILSRLCSAPLLRTFHFCAYDSCITLTKWGQVDEELHVADWAEHSELGVAPRGLRRADWDPRKQGARQPGSAHRARTCTLSFAARIAVQLFAGHLDPAQNDPLSIGFAFTPGSWRANRLPSPGGAARLRDYNDRGGGEDGRSLLRVRRRTVAVGAIDGDASATGGSREPACSGGVWMDCQCAAGTGLNRRHQMFSPLPETNQRSPRLNMEGHIEGREPLPQPRLKKKKWSLKRPALRPATAIPIPPQRLRKPLPPTDDLREMKAYFSDPVHEQEWQDAIAAFEKIRVPKVSRDGKGNNEGTSEALSCRRGPRRDRFRPSASLGKIGTLGRMQRRKGHTFRRRRKIVKTAEGFTQDVEFFSPAITVGMERGPLAEVFEVLVGGNEKRHRGRQEEGVKKDDGIGSE</sequence>
<evidence type="ECO:0000256" key="2">
    <source>
        <dbReference type="SAM" id="MobiDB-lite"/>
    </source>
</evidence>
<evidence type="ECO:0000256" key="1">
    <source>
        <dbReference type="SAM" id="Coils"/>
    </source>
</evidence>
<gene>
    <name evidence="3" type="ORF">DFH07DRAFT_767228</name>
</gene>
<dbReference type="AlphaFoldDB" id="A0AAD7JYB9"/>
<evidence type="ECO:0000313" key="4">
    <source>
        <dbReference type="Proteomes" id="UP001215280"/>
    </source>
</evidence>
<protein>
    <submittedName>
        <fullName evidence="3">Uncharacterized protein</fullName>
    </submittedName>
</protein>
<keyword evidence="4" id="KW-1185">Reference proteome</keyword>
<reference evidence="3" key="1">
    <citation type="submission" date="2023-03" db="EMBL/GenBank/DDBJ databases">
        <title>Massive genome expansion in bonnet fungi (Mycena s.s.) driven by repeated elements and novel gene families across ecological guilds.</title>
        <authorList>
            <consortium name="Lawrence Berkeley National Laboratory"/>
            <person name="Harder C.B."/>
            <person name="Miyauchi S."/>
            <person name="Viragh M."/>
            <person name="Kuo A."/>
            <person name="Thoen E."/>
            <person name="Andreopoulos B."/>
            <person name="Lu D."/>
            <person name="Skrede I."/>
            <person name="Drula E."/>
            <person name="Henrissat B."/>
            <person name="Morin E."/>
            <person name="Kohler A."/>
            <person name="Barry K."/>
            <person name="LaButti K."/>
            <person name="Morin E."/>
            <person name="Salamov A."/>
            <person name="Lipzen A."/>
            <person name="Mereny Z."/>
            <person name="Hegedus B."/>
            <person name="Baldrian P."/>
            <person name="Stursova M."/>
            <person name="Weitz H."/>
            <person name="Taylor A."/>
            <person name="Grigoriev I.V."/>
            <person name="Nagy L.G."/>
            <person name="Martin F."/>
            <person name="Kauserud H."/>
        </authorList>
    </citation>
    <scope>NUCLEOTIDE SEQUENCE</scope>
    <source>
        <strain evidence="3">CBHHK188m</strain>
    </source>
</reference>
<dbReference type="EMBL" id="JARJLG010000015">
    <property type="protein sequence ID" value="KAJ7774530.1"/>
    <property type="molecule type" value="Genomic_DNA"/>
</dbReference>
<accession>A0AAD7JYB9</accession>
<keyword evidence="1" id="KW-0175">Coiled coil</keyword>
<name>A0AAD7JYB9_9AGAR</name>
<proteinExistence type="predicted"/>
<comment type="caution">
    <text evidence="3">The sequence shown here is derived from an EMBL/GenBank/DDBJ whole genome shotgun (WGS) entry which is preliminary data.</text>
</comment>
<feature type="region of interest" description="Disordered" evidence="2">
    <location>
        <begin position="660"/>
        <end position="689"/>
    </location>
</feature>
<dbReference type="Proteomes" id="UP001215280">
    <property type="component" value="Unassembled WGS sequence"/>
</dbReference>
<evidence type="ECO:0000313" key="3">
    <source>
        <dbReference type="EMBL" id="KAJ7774530.1"/>
    </source>
</evidence>
<feature type="coiled-coil region" evidence="1">
    <location>
        <begin position="79"/>
        <end position="119"/>
    </location>
</feature>
<feature type="compositionally biased region" description="Basic and acidic residues" evidence="2">
    <location>
        <begin position="759"/>
        <end position="773"/>
    </location>
</feature>